<accession>A0A075A0D9</accession>
<dbReference type="PANTHER" id="PTHR46989">
    <property type="entry name" value="USP DOMAIN-CONTAINING PROTEIN"/>
    <property type="match status" value="1"/>
</dbReference>
<dbReference type="CTD" id="20318401"/>
<dbReference type="GeneID" id="20318401"/>
<dbReference type="InterPro" id="IPR006016">
    <property type="entry name" value="UspA"/>
</dbReference>
<dbReference type="InterPro" id="IPR014729">
    <property type="entry name" value="Rossmann-like_a/b/a_fold"/>
</dbReference>
<dbReference type="KEGG" id="ovi:T265_04215"/>
<dbReference type="Gene3D" id="3.40.50.620">
    <property type="entry name" value="HUPs"/>
    <property type="match status" value="1"/>
</dbReference>
<keyword evidence="3" id="KW-1185">Reference proteome</keyword>
<dbReference type="Proteomes" id="UP000054324">
    <property type="component" value="Unassembled WGS sequence"/>
</dbReference>
<evidence type="ECO:0000313" key="2">
    <source>
        <dbReference type="EMBL" id="KER29025.1"/>
    </source>
</evidence>
<dbReference type="SUPFAM" id="SSF52402">
    <property type="entry name" value="Adenine nucleotide alpha hydrolases-like"/>
    <property type="match status" value="1"/>
</dbReference>
<feature type="domain" description="UspA" evidence="1">
    <location>
        <begin position="29"/>
        <end position="175"/>
    </location>
</feature>
<evidence type="ECO:0000313" key="3">
    <source>
        <dbReference type="Proteomes" id="UP000054324"/>
    </source>
</evidence>
<dbReference type="AlphaFoldDB" id="A0A075A0D9"/>
<dbReference type="EMBL" id="KL596686">
    <property type="protein sequence ID" value="KER29025.1"/>
    <property type="molecule type" value="Genomic_DNA"/>
</dbReference>
<sequence>MVTPYVSDEDGLTQPFDAMASAGVNEKPRTIVLPVDGSEHSERAFRWYMNNVKRPNDNVKFINIIEPVYTSPGFGAALELPPLPDVSRVMTETVETGKKLCQEKMHQAKACNINSQAFLHVDSRPGPAIVKAVQDYNADLVVMGNRGIGTVRRTFLGSVSDYVLHHSHAPVVIVPPNATEAK</sequence>
<dbReference type="OrthoDB" id="843225at2759"/>
<evidence type="ECO:0000259" key="1">
    <source>
        <dbReference type="Pfam" id="PF00582"/>
    </source>
</evidence>
<proteinExistence type="predicted"/>
<dbReference type="Pfam" id="PF00582">
    <property type="entry name" value="Usp"/>
    <property type="match status" value="1"/>
</dbReference>
<dbReference type="RefSeq" id="XP_009167172.1">
    <property type="nucleotide sequence ID" value="XM_009168908.1"/>
</dbReference>
<gene>
    <name evidence="2" type="ORF">T265_04215</name>
</gene>
<dbReference type="PRINTS" id="PR01438">
    <property type="entry name" value="UNVRSLSTRESS"/>
</dbReference>
<dbReference type="PANTHER" id="PTHR46989:SF3">
    <property type="entry name" value="USPA DOMAIN-CONTAINING PROTEIN"/>
    <property type="match status" value="1"/>
</dbReference>
<name>A0A075A0D9_OPIVI</name>
<dbReference type="CDD" id="cd23659">
    <property type="entry name" value="USP_At3g01520-like"/>
    <property type="match status" value="1"/>
</dbReference>
<reference evidence="2 3" key="1">
    <citation type="submission" date="2013-11" db="EMBL/GenBank/DDBJ databases">
        <title>Opisthorchis viverrini - life in the bile duct.</title>
        <authorList>
            <person name="Young N.D."/>
            <person name="Nagarajan N."/>
            <person name="Lin S.J."/>
            <person name="Korhonen P.K."/>
            <person name="Jex A.R."/>
            <person name="Hall R.S."/>
            <person name="Safavi-Hemami H."/>
            <person name="Kaewkong W."/>
            <person name="Bertrand D."/>
            <person name="Gao S."/>
            <person name="Seet Q."/>
            <person name="Wongkham S."/>
            <person name="Teh B.T."/>
            <person name="Wongkham C."/>
            <person name="Intapan P.M."/>
            <person name="Maleewong W."/>
            <person name="Yang X."/>
            <person name="Hu M."/>
            <person name="Wang Z."/>
            <person name="Hofmann A."/>
            <person name="Sternberg P.W."/>
            <person name="Tan P."/>
            <person name="Wang J."/>
            <person name="Gasser R.B."/>
        </authorList>
    </citation>
    <scope>NUCLEOTIDE SEQUENCE [LARGE SCALE GENOMIC DNA]</scope>
</reference>
<protein>
    <recommendedName>
        <fullName evidence="1">UspA domain-containing protein</fullName>
    </recommendedName>
</protein>
<organism evidence="2 3">
    <name type="scientific">Opisthorchis viverrini</name>
    <name type="common">Southeast Asian liver fluke</name>
    <dbReference type="NCBI Taxonomy" id="6198"/>
    <lineage>
        <taxon>Eukaryota</taxon>
        <taxon>Metazoa</taxon>
        <taxon>Spiralia</taxon>
        <taxon>Lophotrochozoa</taxon>
        <taxon>Platyhelminthes</taxon>
        <taxon>Trematoda</taxon>
        <taxon>Digenea</taxon>
        <taxon>Opisthorchiida</taxon>
        <taxon>Opisthorchiata</taxon>
        <taxon>Opisthorchiidae</taxon>
        <taxon>Opisthorchis</taxon>
    </lineage>
</organism>
<dbReference type="InterPro" id="IPR006015">
    <property type="entry name" value="Universal_stress_UspA"/>
</dbReference>
<dbReference type="STRING" id="6198.A0A075A0D9"/>